<protein>
    <recommendedName>
        <fullName evidence="5">DUF2568 domain-containing protein</fullName>
    </recommendedName>
</protein>
<keyword evidence="2" id="KW-0472">Membrane</keyword>
<feature type="transmembrane region" description="Helical" evidence="2">
    <location>
        <begin position="88"/>
        <end position="108"/>
    </location>
</feature>
<comment type="caution">
    <text evidence="3">The sequence shown here is derived from an EMBL/GenBank/DDBJ whole genome shotgun (WGS) entry which is preliminary data.</text>
</comment>
<sequence length="173" mass="18032">MPGEAAERDGTRSGGPRAMLGRPRSRRRGARRGEDPGMVRKTRNGSAEAVAGPAGRPWFTANELLAFLLELAALVLLAWWGFAEGGGTAGRVLLGLGLPAAAVVLWGLFAAPRARYRPALPWVLLVKALVLGGGAAALYGLGHPTAAYVLAGVIVLNTTLAETSRRRSTGTPE</sequence>
<reference evidence="4" key="1">
    <citation type="journal article" date="2019" name="Int. J. Syst. Evol. Microbiol.">
        <title>The Global Catalogue of Microorganisms (GCM) 10K type strain sequencing project: providing services to taxonomists for standard genome sequencing and annotation.</title>
        <authorList>
            <consortium name="The Broad Institute Genomics Platform"/>
            <consortium name="The Broad Institute Genome Sequencing Center for Infectious Disease"/>
            <person name="Wu L."/>
            <person name="Ma J."/>
        </authorList>
    </citation>
    <scope>NUCLEOTIDE SEQUENCE [LARGE SCALE GENOMIC DNA]</scope>
    <source>
        <strain evidence="4">JCM 13002</strain>
    </source>
</reference>
<dbReference type="EMBL" id="BAAALD010000007">
    <property type="protein sequence ID" value="GAA1073146.1"/>
    <property type="molecule type" value="Genomic_DNA"/>
</dbReference>
<evidence type="ECO:0008006" key="5">
    <source>
        <dbReference type="Google" id="ProtNLM"/>
    </source>
</evidence>
<keyword evidence="2" id="KW-0812">Transmembrane</keyword>
<evidence type="ECO:0000256" key="1">
    <source>
        <dbReference type="SAM" id="MobiDB-lite"/>
    </source>
</evidence>
<feature type="transmembrane region" description="Helical" evidence="2">
    <location>
        <begin position="120"/>
        <end position="139"/>
    </location>
</feature>
<gene>
    <name evidence="3" type="ORF">GCM10009663_11330</name>
</gene>
<evidence type="ECO:0000256" key="2">
    <source>
        <dbReference type="SAM" id="Phobius"/>
    </source>
</evidence>
<keyword evidence="4" id="KW-1185">Reference proteome</keyword>
<dbReference type="Proteomes" id="UP001499987">
    <property type="component" value="Unassembled WGS sequence"/>
</dbReference>
<proteinExistence type="predicted"/>
<keyword evidence="2" id="KW-1133">Transmembrane helix</keyword>
<organism evidence="3 4">
    <name type="scientific">Kitasatospora arboriphila</name>
    <dbReference type="NCBI Taxonomy" id="258052"/>
    <lineage>
        <taxon>Bacteria</taxon>
        <taxon>Bacillati</taxon>
        <taxon>Actinomycetota</taxon>
        <taxon>Actinomycetes</taxon>
        <taxon>Kitasatosporales</taxon>
        <taxon>Streptomycetaceae</taxon>
        <taxon>Kitasatospora</taxon>
    </lineage>
</organism>
<feature type="transmembrane region" description="Helical" evidence="2">
    <location>
        <begin position="64"/>
        <end position="82"/>
    </location>
</feature>
<dbReference type="Pfam" id="PF10823">
    <property type="entry name" value="DUF2568"/>
    <property type="match status" value="1"/>
</dbReference>
<evidence type="ECO:0000313" key="3">
    <source>
        <dbReference type="EMBL" id="GAA1073146.1"/>
    </source>
</evidence>
<name>A0ABP4DUY0_9ACTN</name>
<dbReference type="InterPro" id="IPR021214">
    <property type="entry name" value="DUF2568"/>
</dbReference>
<feature type="region of interest" description="Disordered" evidence="1">
    <location>
        <begin position="1"/>
        <end position="51"/>
    </location>
</feature>
<accession>A0ABP4DUY0</accession>
<evidence type="ECO:0000313" key="4">
    <source>
        <dbReference type="Proteomes" id="UP001499987"/>
    </source>
</evidence>
<feature type="transmembrane region" description="Helical" evidence="2">
    <location>
        <begin position="145"/>
        <end position="161"/>
    </location>
</feature>
<feature type="compositionally biased region" description="Basic and acidic residues" evidence="1">
    <location>
        <begin position="1"/>
        <end position="11"/>
    </location>
</feature>